<dbReference type="InterPro" id="IPR056744">
    <property type="entry name" value="TRM5/TYW2-like_N"/>
</dbReference>
<dbReference type="GO" id="GO:0070901">
    <property type="term" value="P:mitochondrial tRNA methylation"/>
    <property type="evidence" value="ECO:0007669"/>
    <property type="project" value="UniProtKB-ARBA"/>
</dbReference>
<dbReference type="OrthoDB" id="408788at2759"/>
<feature type="binding site" evidence="11">
    <location>
        <begin position="386"/>
        <end position="387"/>
    </location>
    <ligand>
        <name>S-adenosyl-L-methionine</name>
        <dbReference type="ChEBI" id="CHEBI:59789"/>
    </ligand>
</feature>
<proteinExistence type="inferred from homology"/>
<evidence type="ECO:0000256" key="4">
    <source>
        <dbReference type="ARBA" id="ARBA00022679"/>
    </source>
</evidence>
<comment type="similarity">
    <text evidence="1">Belongs to the class I-like SAM-binding methyltransferase superfamily. TRM5/TYW2 family.</text>
</comment>
<evidence type="ECO:0000256" key="11">
    <source>
        <dbReference type="HAMAP-Rule" id="MF_03152"/>
    </source>
</evidence>
<comment type="function">
    <text evidence="11">Specifically methylates the N1 position of guanosine-37 in various cytoplasmic and mitochondrial tRNAs. Methylation is not dependent on the nature of the nucleoside 5' of the target nucleoside. This is the first step in the biosynthesis of wybutosine (yW), a modified base adjacent to the anticodon of tRNAs and required for accurate decoding.</text>
</comment>
<dbReference type="Proteomes" id="UP000770661">
    <property type="component" value="Unassembled WGS sequence"/>
</dbReference>
<dbReference type="GO" id="GO:0005634">
    <property type="term" value="C:nucleus"/>
    <property type="evidence" value="ECO:0007669"/>
    <property type="project" value="UniProtKB-SubCell"/>
</dbReference>
<organism evidence="13 14">
    <name type="scientific">Chionoecetes opilio</name>
    <name type="common">Atlantic snow crab</name>
    <name type="synonym">Cancer opilio</name>
    <dbReference type="NCBI Taxonomy" id="41210"/>
    <lineage>
        <taxon>Eukaryota</taxon>
        <taxon>Metazoa</taxon>
        <taxon>Ecdysozoa</taxon>
        <taxon>Arthropoda</taxon>
        <taxon>Crustacea</taxon>
        <taxon>Multicrustacea</taxon>
        <taxon>Malacostraca</taxon>
        <taxon>Eumalacostraca</taxon>
        <taxon>Eucarida</taxon>
        <taxon>Decapoda</taxon>
        <taxon>Pleocyemata</taxon>
        <taxon>Brachyura</taxon>
        <taxon>Eubrachyura</taxon>
        <taxon>Majoidea</taxon>
        <taxon>Majidae</taxon>
        <taxon>Chionoecetes</taxon>
    </lineage>
</organism>
<dbReference type="HAMAP" id="MF_03152">
    <property type="entry name" value="TRM5"/>
    <property type="match status" value="1"/>
</dbReference>
<evidence type="ECO:0000259" key="12">
    <source>
        <dbReference type="PROSITE" id="PS51684"/>
    </source>
</evidence>
<evidence type="ECO:0000256" key="8">
    <source>
        <dbReference type="ARBA" id="ARBA00023242"/>
    </source>
</evidence>
<evidence type="ECO:0000256" key="2">
    <source>
        <dbReference type="ARBA" id="ARBA00022490"/>
    </source>
</evidence>
<keyword evidence="14" id="KW-1185">Reference proteome</keyword>
<keyword evidence="5 11" id="KW-0949">S-adenosyl-L-methionine</keyword>
<feature type="binding site" evidence="11">
    <location>
        <begin position="358"/>
        <end position="359"/>
    </location>
    <ligand>
        <name>S-adenosyl-L-methionine</name>
        <dbReference type="ChEBI" id="CHEBI:59789"/>
    </ligand>
</feature>
<evidence type="ECO:0000256" key="1">
    <source>
        <dbReference type="ARBA" id="ARBA00009775"/>
    </source>
</evidence>
<evidence type="ECO:0000256" key="9">
    <source>
        <dbReference type="ARBA" id="ARBA00045951"/>
    </source>
</evidence>
<dbReference type="EMBL" id="JACEEZ010019893">
    <property type="protein sequence ID" value="KAG0715233.1"/>
    <property type="molecule type" value="Genomic_DNA"/>
</dbReference>
<comment type="catalytic activity">
    <reaction evidence="10 11">
        <text>guanosine(37) in tRNA + S-adenosyl-L-methionine = N(1)-methylguanosine(37) in tRNA + S-adenosyl-L-homocysteine + H(+)</text>
        <dbReference type="Rhea" id="RHEA:36899"/>
        <dbReference type="Rhea" id="RHEA-COMP:10145"/>
        <dbReference type="Rhea" id="RHEA-COMP:10147"/>
        <dbReference type="ChEBI" id="CHEBI:15378"/>
        <dbReference type="ChEBI" id="CHEBI:57856"/>
        <dbReference type="ChEBI" id="CHEBI:59789"/>
        <dbReference type="ChEBI" id="CHEBI:73542"/>
        <dbReference type="ChEBI" id="CHEBI:74269"/>
        <dbReference type="EC" id="2.1.1.228"/>
    </reaction>
</comment>
<protein>
    <recommendedName>
        <fullName evidence="11">tRNA (guanine(37)-N1)-methyltransferase</fullName>
        <ecNumber evidence="11">2.1.1.228</ecNumber>
    </recommendedName>
    <alternativeName>
        <fullName evidence="11">M1G-methyltransferase</fullName>
    </alternativeName>
    <alternativeName>
        <fullName evidence="11">tRNA [GM37] methyltransferase</fullName>
    </alternativeName>
    <alternativeName>
        <fullName evidence="11">tRNA methyltransferase 5 homolog</fullName>
    </alternativeName>
</protein>
<evidence type="ECO:0000256" key="7">
    <source>
        <dbReference type="ARBA" id="ARBA00023128"/>
    </source>
</evidence>
<evidence type="ECO:0000313" key="13">
    <source>
        <dbReference type="EMBL" id="KAG0715233.1"/>
    </source>
</evidence>
<dbReference type="PANTHER" id="PTHR23245:SF36">
    <property type="entry name" value="TRNA (GUANINE(37)-N1)-METHYLTRANSFERASE"/>
    <property type="match status" value="1"/>
</dbReference>
<dbReference type="Pfam" id="PF25133">
    <property type="entry name" value="TYW2_N_2"/>
    <property type="match status" value="1"/>
</dbReference>
<dbReference type="PROSITE" id="PS51684">
    <property type="entry name" value="SAM_MT_TRM5_TYW2"/>
    <property type="match status" value="1"/>
</dbReference>
<dbReference type="InterPro" id="IPR056743">
    <property type="entry name" value="TRM5-TYW2-like_MTfase"/>
</dbReference>
<evidence type="ECO:0000256" key="3">
    <source>
        <dbReference type="ARBA" id="ARBA00022603"/>
    </source>
</evidence>
<sequence>MSCEVRSGGAVLSSYPCGVYRKVDDNRSCRRDGFCGDAERHTLFWLNVRRKTDRHTQNRSARYVERTWITLKRYERNSFGLGSFLKKEPSLLGPRQQASLGSTLSVCHSSPCLQTSQANMEASVVFPPQTVSGMVQLDKGAFQKTITVPHVTLKSNIMNSAFKCLKKYMLKLEKLKPVQDCDDDSEKKEMLLNPTLVTSFEDLQKQLGELVGESKPTFAYRDITVGYDNWKAEDILKAVLPANQEGAQSYSVVGHILHLNLRDHLMPYKTLIGQVYLDKEFSDGGSRWSRGHCGYREGERLLLRVDFARVYWNPRLSTEHGRVAGRLFHGDVLYDVMAGVGPFAIPAGRKKCHVLANDLNPDSYDALVKNCTKNKVQDRVKCFNMDGHDFIKTVLKADLLERWKDPDFVGSVHITMNLPALAVTFLTSFQGLMYNVEVPEDVAKPIVHVYMFTKDTAEDIAIGQVAENLGYAQKSRQVLEDSGLGSEESKVCEKFKSRRSYEGLRKHIQQVVHVRQVAPNKAMMRVSFELPLEVLMEEECEEPRCKKMKTS</sequence>
<keyword evidence="8 11" id="KW-0539">Nucleus</keyword>
<dbReference type="FunFam" id="3.30.300.110:FF:000001">
    <property type="entry name" value="tRNA (guanine(37)-N1)-methyltransferase"/>
    <property type="match status" value="1"/>
</dbReference>
<dbReference type="GO" id="GO:0002939">
    <property type="term" value="P:tRNA N1-guanine methylation"/>
    <property type="evidence" value="ECO:0007669"/>
    <property type="project" value="TreeGrafter"/>
</dbReference>
<keyword evidence="2 11" id="KW-0963">Cytoplasm</keyword>
<keyword evidence="4 11" id="KW-0808">Transferase</keyword>
<dbReference type="PANTHER" id="PTHR23245">
    <property type="entry name" value="TRNA METHYLTRANSFERASE"/>
    <property type="match status" value="1"/>
</dbReference>
<feature type="binding site" evidence="11">
    <location>
        <position position="320"/>
    </location>
    <ligand>
        <name>S-adenosyl-L-methionine</name>
        <dbReference type="ChEBI" id="CHEBI:59789"/>
    </ligand>
</feature>
<dbReference type="InterPro" id="IPR025792">
    <property type="entry name" value="tRNA_Gua_MeTrfase_euk"/>
</dbReference>
<evidence type="ECO:0000256" key="10">
    <source>
        <dbReference type="ARBA" id="ARBA00047783"/>
    </source>
</evidence>
<dbReference type="SUPFAM" id="SSF53335">
    <property type="entry name" value="S-adenosyl-L-methionine-dependent methyltransferases"/>
    <property type="match status" value="1"/>
</dbReference>
<dbReference type="Pfam" id="PF02475">
    <property type="entry name" value="TRM5-TYW2_MTfase"/>
    <property type="match status" value="1"/>
</dbReference>
<comment type="caution">
    <text evidence="13">The sequence shown here is derived from an EMBL/GenBank/DDBJ whole genome shotgun (WGS) entry which is preliminary data.</text>
</comment>
<comment type="similarity">
    <text evidence="11">Belongs to the TRM5 / TYW2 family.</text>
</comment>
<dbReference type="EC" id="2.1.1.228" evidence="11"/>
<dbReference type="GO" id="GO:0005759">
    <property type="term" value="C:mitochondrial matrix"/>
    <property type="evidence" value="ECO:0007669"/>
    <property type="project" value="UniProtKB-SubCell"/>
</dbReference>
<evidence type="ECO:0000256" key="5">
    <source>
        <dbReference type="ARBA" id="ARBA00022691"/>
    </source>
</evidence>
<keyword evidence="6 11" id="KW-0819">tRNA processing</keyword>
<feature type="domain" description="SAM-dependent methyltransferase TRM5/TYW2-type" evidence="12">
    <location>
        <begin position="250"/>
        <end position="532"/>
    </location>
</feature>
<evidence type="ECO:0000313" key="14">
    <source>
        <dbReference type="Proteomes" id="UP000770661"/>
    </source>
</evidence>
<keyword evidence="7 11" id="KW-0496">Mitochondrion</keyword>
<dbReference type="GO" id="GO:0052906">
    <property type="term" value="F:tRNA (guanine(37)-N1)-methyltransferase activity"/>
    <property type="evidence" value="ECO:0007669"/>
    <property type="project" value="UniProtKB-UniRule"/>
</dbReference>
<evidence type="ECO:0000256" key="6">
    <source>
        <dbReference type="ARBA" id="ARBA00022694"/>
    </source>
</evidence>
<feature type="binding site" evidence="11">
    <location>
        <position position="417"/>
    </location>
    <ligand>
        <name>S-adenosyl-L-methionine</name>
        <dbReference type="ChEBI" id="CHEBI:59789"/>
    </ligand>
</feature>
<comment type="subcellular location">
    <subcellularLocation>
        <location evidence="11">Mitochondrion matrix</location>
    </subcellularLocation>
    <subcellularLocation>
        <location evidence="11">Nucleus</location>
    </subcellularLocation>
    <subcellularLocation>
        <location evidence="11">Cytoplasm</location>
    </subcellularLocation>
    <text evidence="11">Predominantly in the mitochondria and in the nucleus.</text>
</comment>
<dbReference type="AlphaFoldDB" id="A0A8J5C217"/>
<gene>
    <name evidence="13" type="ORF">GWK47_012435</name>
</gene>
<dbReference type="Gene3D" id="3.30.300.110">
    <property type="entry name" value="Met-10+ protein-like domains"/>
    <property type="match status" value="1"/>
</dbReference>
<comment type="function">
    <text evidence="9">Involved in mitochondrial tRNA methylation. Specifically methylates the N1 position of guanosine-37 in various tRNAs. Methylation is not dependent on the nature of the nucleoside 5' of the target nucleoside. This is the first step in the biosynthesis of wybutosine (yW), a modified base adjacent to the anticodon of tRNAs and required for accurate decoding.</text>
</comment>
<reference evidence="13" key="1">
    <citation type="submission" date="2020-07" db="EMBL/GenBank/DDBJ databases">
        <title>The High-quality genome of the commercially important snow crab, Chionoecetes opilio.</title>
        <authorList>
            <person name="Jeong J.-H."/>
            <person name="Ryu S."/>
        </authorList>
    </citation>
    <scope>NUCLEOTIDE SEQUENCE</scope>
    <source>
        <strain evidence="13">MADBK_172401_WGS</strain>
        <tissue evidence="13">Digestive gland</tissue>
    </source>
</reference>
<comment type="subunit">
    <text evidence="11">Monomer.</text>
</comment>
<dbReference type="Gene3D" id="3.40.50.150">
    <property type="entry name" value="Vaccinia Virus protein VP39"/>
    <property type="match status" value="1"/>
</dbReference>
<dbReference type="InterPro" id="IPR029063">
    <property type="entry name" value="SAM-dependent_MTases_sf"/>
</dbReference>
<accession>A0A8J5C217</accession>
<name>A0A8J5C217_CHIOP</name>
<dbReference type="InterPro" id="IPR030382">
    <property type="entry name" value="MeTrfase_TRM5/TYW2"/>
</dbReference>
<keyword evidence="3 11" id="KW-0489">Methyltransferase</keyword>